<dbReference type="PANTHER" id="PTHR10231">
    <property type="entry name" value="NUCLEOTIDE-SUGAR TRANSMEMBRANE TRANSPORTER"/>
    <property type="match status" value="1"/>
</dbReference>
<dbReference type="HOGENOM" id="CLU_024645_2_0_1"/>
<dbReference type="SUPFAM" id="SSF103481">
    <property type="entry name" value="Multidrug resistance efflux transporter EmrE"/>
    <property type="match status" value="1"/>
</dbReference>
<feature type="compositionally biased region" description="Low complexity" evidence="5">
    <location>
        <begin position="433"/>
        <end position="467"/>
    </location>
</feature>
<name>S3C884_OPHP1</name>
<dbReference type="Pfam" id="PF04142">
    <property type="entry name" value="Nuc_sug_transp"/>
    <property type="match status" value="1"/>
</dbReference>
<feature type="transmembrane region" description="Helical" evidence="6">
    <location>
        <begin position="138"/>
        <end position="157"/>
    </location>
</feature>
<dbReference type="STRING" id="1262450.S3C884"/>
<feature type="transmembrane region" description="Helical" evidence="6">
    <location>
        <begin position="164"/>
        <end position="183"/>
    </location>
</feature>
<dbReference type="GO" id="GO:0005459">
    <property type="term" value="F:UDP-galactose transmembrane transporter activity"/>
    <property type="evidence" value="ECO:0007669"/>
    <property type="project" value="EnsemblFungi"/>
</dbReference>
<feature type="transmembrane region" description="Helical" evidence="6">
    <location>
        <begin position="290"/>
        <end position="306"/>
    </location>
</feature>
<sequence length="501" mass="55178">MALLDAAPHTSSGPTLFGMPMKQVSLITLTFQNSALTLILHYSRIMPGVPGDHRYFASTAVLLNEVLKLAISLTFAIYQVSRTLAPQTPATVLFEQIYRSVFWSGDSWKLAIPATLYTLQNTLQYAALGHLDPVHFQVLYQLKILSTAFFSVLLLGRTLTPRRWAALVVLTFGVSIVSLSGFFSDASSGPSSSAALMIHDFSDHFFPRSRHELGQVMGVSEAATELTRRSASYEGIDEDEFHAVAMNPSLGITAVLIAVAVSGLTGVYFEKVLKESSHGPVSVWTRNIQLSFYSLFPALFIGVIYKDGADIAQHGFFYGYNWVVWTVIVFQAVGGILTSLCINYADNIAKNFATSISFVVSFLGSVLFFGFRVTTMFASGTLLVVAAIFLYTAPDRKRGRPPPITIVQYEKTMVVRGTPRRVSEEEVKLQPHSQSRSQSRTQSKTQSKQSKQARTQSQTQSQNSSARLLEPDAVIGVSTSRPSSPLRHYTRPSSGRKSREE</sequence>
<feature type="transmembrane region" description="Helical" evidence="6">
    <location>
        <begin position="322"/>
        <end position="345"/>
    </location>
</feature>
<feature type="compositionally biased region" description="Basic residues" evidence="5">
    <location>
        <begin position="488"/>
        <end position="501"/>
    </location>
</feature>
<accession>S3C884</accession>
<protein>
    <submittedName>
        <fullName evidence="7">Nucleotide-sugar transporter</fullName>
    </submittedName>
</protein>
<feature type="transmembrane region" description="Helical" evidence="6">
    <location>
        <begin position="55"/>
        <end position="78"/>
    </location>
</feature>
<keyword evidence="2 6" id="KW-0812">Transmembrane</keyword>
<evidence type="ECO:0000256" key="6">
    <source>
        <dbReference type="SAM" id="Phobius"/>
    </source>
</evidence>
<dbReference type="AlphaFoldDB" id="S3C884"/>
<evidence type="ECO:0000256" key="5">
    <source>
        <dbReference type="SAM" id="MobiDB-lite"/>
    </source>
</evidence>
<gene>
    <name evidence="7" type="ORF">F503_00681</name>
</gene>
<feature type="transmembrane region" description="Helical" evidence="6">
    <location>
        <begin position="24"/>
        <end position="43"/>
    </location>
</feature>
<feature type="transmembrane region" description="Helical" evidence="6">
    <location>
        <begin position="352"/>
        <end position="371"/>
    </location>
</feature>
<dbReference type="InterPro" id="IPR037185">
    <property type="entry name" value="EmrE-like"/>
</dbReference>
<dbReference type="InterPro" id="IPR007271">
    <property type="entry name" value="Nuc_sug_transpt"/>
</dbReference>
<evidence type="ECO:0000313" key="7">
    <source>
        <dbReference type="EMBL" id="EPE02413.1"/>
    </source>
</evidence>
<keyword evidence="3 6" id="KW-1133">Transmembrane helix</keyword>
<dbReference type="eggNOG" id="KOG2234">
    <property type="taxonomic scope" value="Eukaryota"/>
</dbReference>
<keyword evidence="4 6" id="KW-0472">Membrane</keyword>
<dbReference type="OrthoDB" id="408493at2759"/>
<dbReference type="OMA" id="IEEDMMT"/>
<feature type="transmembrane region" description="Helical" evidence="6">
    <location>
        <begin position="377"/>
        <end position="393"/>
    </location>
</feature>
<comment type="subcellular location">
    <subcellularLocation>
        <location evidence="1">Membrane</location>
        <topology evidence="1">Multi-pass membrane protein</topology>
    </subcellularLocation>
</comment>
<keyword evidence="7" id="KW-0762">Sugar transport</keyword>
<dbReference type="GO" id="GO:0000139">
    <property type="term" value="C:Golgi membrane"/>
    <property type="evidence" value="ECO:0007669"/>
    <property type="project" value="EnsemblFungi"/>
</dbReference>
<keyword evidence="7" id="KW-0813">Transport</keyword>
<dbReference type="PIRSF" id="PIRSF005799">
    <property type="entry name" value="UDP-gal_transpt"/>
    <property type="match status" value="1"/>
</dbReference>
<evidence type="ECO:0000256" key="1">
    <source>
        <dbReference type="ARBA" id="ARBA00004141"/>
    </source>
</evidence>
<keyword evidence="8" id="KW-1185">Reference proteome</keyword>
<dbReference type="Proteomes" id="UP000016923">
    <property type="component" value="Unassembled WGS sequence"/>
</dbReference>
<dbReference type="NCBIfam" id="TIGR00803">
    <property type="entry name" value="nst"/>
    <property type="match status" value="2"/>
</dbReference>
<proteinExistence type="predicted"/>
<organism evidence="7 8">
    <name type="scientific">Ophiostoma piceae (strain UAMH 11346)</name>
    <name type="common">Sap stain fungus</name>
    <dbReference type="NCBI Taxonomy" id="1262450"/>
    <lineage>
        <taxon>Eukaryota</taxon>
        <taxon>Fungi</taxon>
        <taxon>Dikarya</taxon>
        <taxon>Ascomycota</taxon>
        <taxon>Pezizomycotina</taxon>
        <taxon>Sordariomycetes</taxon>
        <taxon>Sordariomycetidae</taxon>
        <taxon>Ophiostomatales</taxon>
        <taxon>Ophiostomataceae</taxon>
        <taxon>Ophiostoma</taxon>
    </lineage>
</organism>
<reference evidence="7 8" key="1">
    <citation type="journal article" date="2013" name="BMC Genomics">
        <title>The genome and transcriptome of the pine saprophyte Ophiostoma piceae, and a comparison with the bark beetle-associated pine pathogen Grosmannia clavigera.</title>
        <authorList>
            <person name="Haridas S."/>
            <person name="Wang Y."/>
            <person name="Lim L."/>
            <person name="Massoumi Alamouti S."/>
            <person name="Jackman S."/>
            <person name="Docking R."/>
            <person name="Robertson G."/>
            <person name="Birol I."/>
            <person name="Bohlmann J."/>
            <person name="Breuil C."/>
        </authorList>
    </citation>
    <scope>NUCLEOTIDE SEQUENCE [LARGE SCALE GENOMIC DNA]</scope>
    <source>
        <strain evidence="7 8">UAMH 11346</strain>
    </source>
</reference>
<evidence type="ECO:0000256" key="2">
    <source>
        <dbReference type="ARBA" id="ARBA00022692"/>
    </source>
</evidence>
<dbReference type="GO" id="GO:0097624">
    <property type="term" value="P:UDP-galactose transmembrane import into Golgi lumen"/>
    <property type="evidence" value="ECO:0007669"/>
    <property type="project" value="EnsemblFungi"/>
</dbReference>
<feature type="transmembrane region" description="Helical" evidence="6">
    <location>
        <begin position="250"/>
        <end position="269"/>
    </location>
</feature>
<feature type="region of interest" description="Disordered" evidence="5">
    <location>
        <begin position="417"/>
        <end position="501"/>
    </location>
</feature>
<dbReference type="EMBL" id="KE148179">
    <property type="protein sequence ID" value="EPE02413.1"/>
    <property type="molecule type" value="Genomic_DNA"/>
</dbReference>
<evidence type="ECO:0000313" key="8">
    <source>
        <dbReference type="Proteomes" id="UP000016923"/>
    </source>
</evidence>
<evidence type="ECO:0000256" key="3">
    <source>
        <dbReference type="ARBA" id="ARBA00022989"/>
    </source>
</evidence>
<dbReference type="VEuPathDB" id="FungiDB:F503_00681"/>
<evidence type="ECO:0000256" key="4">
    <source>
        <dbReference type="ARBA" id="ARBA00023136"/>
    </source>
</evidence>